<protein>
    <submittedName>
        <fullName evidence="1">Uncharacterized protein</fullName>
    </submittedName>
</protein>
<dbReference type="EMBL" id="JABSTQ010001999">
    <property type="protein sequence ID" value="KAG0444465.1"/>
    <property type="molecule type" value="Genomic_DNA"/>
</dbReference>
<gene>
    <name evidence="1" type="ORF">HPB47_013750</name>
</gene>
<name>A0AC60R0G1_IXOPE</name>
<keyword evidence="2" id="KW-1185">Reference proteome</keyword>
<accession>A0AC60R0G1</accession>
<sequence>MTHSVYRSERSVLPELTSLEVCSSGRAADRAQDNWVLQGELSLHAHQILDTHQPREGKRTICIIWTPPHTETEVRDNARAHHLAREEADARAMVSGDEHKDQQPNPPTPLTTYKNITTYYREQRRTLPPPHHTLDKGEQVKWRLLQTNT</sequence>
<comment type="caution">
    <text evidence="1">The sequence shown here is derived from an EMBL/GenBank/DDBJ whole genome shotgun (WGS) entry which is preliminary data.</text>
</comment>
<dbReference type="Proteomes" id="UP000805193">
    <property type="component" value="Unassembled WGS sequence"/>
</dbReference>
<evidence type="ECO:0000313" key="1">
    <source>
        <dbReference type="EMBL" id="KAG0444465.1"/>
    </source>
</evidence>
<reference evidence="1 2" key="1">
    <citation type="journal article" date="2020" name="Cell">
        <title>Large-Scale Comparative Analyses of Tick Genomes Elucidate Their Genetic Diversity and Vector Capacities.</title>
        <authorList>
            <consortium name="Tick Genome and Microbiome Consortium (TIGMIC)"/>
            <person name="Jia N."/>
            <person name="Wang J."/>
            <person name="Shi W."/>
            <person name="Du L."/>
            <person name="Sun Y."/>
            <person name="Zhan W."/>
            <person name="Jiang J.F."/>
            <person name="Wang Q."/>
            <person name="Zhang B."/>
            <person name="Ji P."/>
            <person name="Bell-Sakyi L."/>
            <person name="Cui X.M."/>
            <person name="Yuan T.T."/>
            <person name="Jiang B.G."/>
            <person name="Yang W.F."/>
            <person name="Lam T.T."/>
            <person name="Chang Q.C."/>
            <person name="Ding S.J."/>
            <person name="Wang X.J."/>
            <person name="Zhu J.G."/>
            <person name="Ruan X.D."/>
            <person name="Zhao L."/>
            <person name="Wei J.T."/>
            <person name="Ye R.Z."/>
            <person name="Que T.C."/>
            <person name="Du C.H."/>
            <person name="Zhou Y.H."/>
            <person name="Cheng J.X."/>
            <person name="Dai P.F."/>
            <person name="Guo W.B."/>
            <person name="Han X.H."/>
            <person name="Huang E.J."/>
            <person name="Li L.F."/>
            <person name="Wei W."/>
            <person name="Gao Y.C."/>
            <person name="Liu J.Z."/>
            <person name="Shao H.Z."/>
            <person name="Wang X."/>
            <person name="Wang C.C."/>
            <person name="Yang T.C."/>
            <person name="Huo Q.B."/>
            <person name="Li W."/>
            <person name="Chen H.Y."/>
            <person name="Chen S.E."/>
            <person name="Zhou L.G."/>
            <person name="Ni X.B."/>
            <person name="Tian J.H."/>
            <person name="Sheng Y."/>
            <person name="Liu T."/>
            <person name="Pan Y.S."/>
            <person name="Xia L.Y."/>
            <person name="Li J."/>
            <person name="Zhao F."/>
            <person name="Cao W.C."/>
        </authorList>
    </citation>
    <scope>NUCLEOTIDE SEQUENCE [LARGE SCALE GENOMIC DNA]</scope>
    <source>
        <strain evidence="1">Iper-2018</strain>
    </source>
</reference>
<evidence type="ECO:0000313" key="2">
    <source>
        <dbReference type="Proteomes" id="UP000805193"/>
    </source>
</evidence>
<organism evidence="1 2">
    <name type="scientific">Ixodes persulcatus</name>
    <name type="common">Taiga tick</name>
    <dbReference type="NCBI Taxonomy" id="34615"/>
    <lineage>
        <taxon>Eukaryota</taxon>
        <taxon>Metazoa</taxon>
        <taxon>Ecdysozoa</taxon>
        <taxon>Arthropoda</taxon>
        <taxon>Chelicerata</taxon>
        <taxon>Arachnida</taxon>
        <taxon>Acari</taxon>
        <taxon>Parasitiformes</taxon>
        <taxon>Ixodida</taxon>
        <taxon>Ixodoidea</taxon>
        <taxon>Ixodidae</taxon>
        <taxon>Ixodinae</taxon>
        <taxon>Ixodes</taxon>
    </lineage>
</organism>
<proteinExistence type="predicted"/>